<dbReference type="AlphaFoldDB" id="A0A2V1DNJ3"/>
<keyword evidence="1" id="KW-0472">Membrane</keyword>
<gene>
    <name evidence="2" type="ORF">DM02DRAFT_419473</name>
</gene>
<keyword evidence="3" id="KW-1185">Reference proteome</keyword>
<keyword evidence="1" id="KW-0812">Transmembrane</keyword>
<evidence type="ECO:0000313" key="2">
    <source>
        <dbReference type="EMBL" id="PVH99660.1"/>
    </source>
</evidence>
<evidence type="ECO:0000256" key="1">
    <source>
        <dbReference type="SAM" id="Phobius"/>
    </source>
</evidence>
<dbReference type="EMBL" id="KZ805387">
    <property type="protein sequence ID" value="PVH99660.1"/>
    <property type="molecule type" value="Genomic_DNA"/>
</dbReference>
<protein>
    <submittedName>
        <fullName evidence="2">Uncharacterized protein</fullName>
    </submittedName>
</protein>
<proteinExistence type="predicted"/>
<accession>A0A2V1DNJ3</accession>
<reference evidence="2 3" key="1">
    <citation type="journal article" date="2018" name="Sci. Rep.">
        <title>Comparative genomics provides insights into the lifestyle and reveals functional heterogeneity of dark septate endophytic fungi.</title>
        <authorList>
            <person name="Knapp D.G."/>
            <person name="Nemeth J.B."/>
            <person name="Barry K."/>
            <person name="Hainaut M."/>
            <person name="Henrissat B."/>
            <person name="Johnson J."/>
            <person name="Kuo A."/>
            <person name="Lim J.H.P."/>
            <person name="Lipzen A."/>
            <person name="Nolan M."/>
            <person name="Ohm R.A."/>
            <person name="Tamas L."/>
            <person name="Grigoriev I.V."/>
            <person name="Spatafora J.W."/>
            <person name="Nagy L.G."/>
            <person name="Kovacs G.M."/>
        </authorList>
    </citation>
    <scope>NUCLEOTIDE SEQUENCE [LARGE SCALE GENOMIC DNA]</scope>
    <source>
        <strain evidence="2 3">DSE2036</strain>
    </source>
</reference>
<sequence length="68" mass="7434">MTTKRYQHPARTRLSLGHVPVLVKAPVVVTCSCAVIMGQYNALTGPSISPRYTGTTDSRVAIRRHALK</sequence>
<name>A0A2V1DNJ3_9PLEO</name>
<evidence type="ECO:0000313" key="3">
    <source>
        <dbReference type="Proteomes" id="UP000244855"/>
    </source>
</evidence>
<dbReference type="Proteomes" id="UP000244855">
    <property type="component" value="Unassembled WGS sequence"/>
</dbReference>
<keyword evidence="1" id="KW-1133">Transmembrane helix</keyword>
<organism evidence="2 3">
    <name type="scientific">Periconia macrospinosa</name>
    <dbReference type="NCBI Taxonomy" id="97972"/>
    <lineage>
        <taxon>Eukaryota</taxon>
        <taxon>Fungi</taxon>
        <taxon>Dikarya</taxon>
        <taxon>Ascomycota</taxon>
        <taxon>Pezizomycotina</taxon>
        <taxon>Dothideomycetes</taxon>
        <taxon>Pleosporomycetidae</taxon>
        <taxon>Pleosporales</taxon>
        <taxon>Massarineae</taxon>
        <taxon>Periconiaceae</taxon>
        <taxon>Periconia</taxon>
    </lineage>
</organism>
<feature type="transmembrane region" description="Helical" evidence="1">
    <location>
        <begin position="21"/>
        <end position="40"/>
    </location>
</feature>